<dbReference type="Pfam" id="PF04294">
    <property type="entry name" value="VanW"/>
    <property type="match status" value="1"/>
</dbReference>
<dbReference type="Proteomes" id="UP001500752">
    <property type="component" value="Unassembled WGS sequence"/>
</dbReference>
<dbReference type="PANTHER" id="PTHR35788:SF1">
    <property type="entry name" value="EXPORTED PROTEIN"/>
    <property type="match status" value="1"/>
</dbReference>
<dbReference type="PANTHER" id="PTHR35788">
    <property type="entry name" value="EXPORTED PROTEIN-RELATED"/>
    <property type="match status" value="1"/>
</dbReference>
<dbReference type="InterPro" id="IPR022029">
    <property type="entry name" value="YoaR-like_PG-bd"/>
</dbReference>
<gene>
    <name evidence="3" type="ORF">GCM10023081_28590</name>
</gene>
<dbReference type="InterPro" id="IPR052913">
    <property type="entry name" value="Glycopeptide_resist_protein"/>
</dbReference>
<dbReference type="EMBL" id="BAABEO010000019">
    <property type="protein sequence ID" value="GAA3689412.1"/>
    <property type="molecule type" value="Genomic_DNA"/>
</dbReference>
<feature type="domain" description="YoaR-like putative peptidoglycan binding" evidence="2">
    <location>
        <begin position="92"/>
        <end position="190"/>
    </location>
</feature>
<keyword evidence="1" id="KW-1133">Transmembrane helix</keyword>
<evidence type="ECO:0000313" key="4">
    <source>
        <dbReference type="Proteomes" id="UP001500752"/>
    </source>
</evidence>
<evidence type="ECO:0000256" key="1">
    <source>
        <dbReference type="SAM" id="Phobius"/>
    </source>
</evidence>
<feature type="transmembrane region" description="Helical" evidence="1">
    <location>
        <begin position="21"/>
        <end position="42"/>
    </location>
</feature>
<keyword evidence="4" id="KW-1185">Reference proteome</keyword>
<keyword evidence="1" id="KW-0472">Membrane</keyword>
<evidence type="ECO:0000313" key="3">
    <source>
        <dbReference type="EMBL" id="GAA3689412.1"/>
    </source>
</evidence>
<comment type="caution">
    <text evidence="3">The sequence shown here is derived from an EMBL/GenBank/DDBJ whole genome shotgun (WGS) entry which is preliminary data.</text>
</comment>
<keyword evidence="1" id="KW-0812">Transmembrane</keyword>
<dbReference type="RefSeq" id="WP_345151713.1">
    <property type="nucleotide sequence ID" value="NZ_BAABEO010000019.1"/>
</dbReference>
<feature type="domain" description="YoaR-like putative peptidoglycan binding" evidence="2">
    <location>
        <begin position="259"/>
        <end position="327"/>
    </location>
</feature>
<evidence type="ECO:0000259" key="2">
    <source>
        <dbReference type="Pfam" id="PF12229"/>
    </source>
</evidence>
<protein>
    <submittedName>
        <fullName evidence="3">VanW family protein</fullName>
    </submittedName>
</protein>
<dbReference type="Pfam" id="PF12229">
    <property type="entry name" value="PG_binding_4"/>
    <property type="match status" value="2"/>
</dbReference>
<reference evidence="4" key="1">
    <citation type="journal article" date="2019" name="Int. J. Syst. Evol. Microbiol.">
        <title>The Global Catalogue of Microorganisms (GCM) 10K type strain sequencing project: providing services to taxonomists for standard genome sequencing and annotation.</title>
        <authorList>
            <consortium name="The Broad Institute Genomics Platform"/>
            <consortium name="The Broad Institute Genome Sequencing Center for Infectious Disease"/>
            <person name="Wu L."/>
            <person name="Ma J."/>
        </authorList>
    </citation>
    <scope>NUCLEOTIDE SEQUENCE [LARGE SCALE GENOMIC DNA]</scope>
    <source>
        <strain evidence="4">JCM 30742</strain>
    </source>
</reference>
<dbReference type="InterPro" id="IPR007391">
    <property type="entry name" value="Vancomycin_resist_VanW"/>
</dbReference>
<accession>A0ABP7CH67</accession>
<organism evidence="3 4">
    <name type="scientific">Arthrobacter ginkgonis</name>
    <dbReference type="NCBI Taxonomy" id="1630594"/>
    <lineage>
        <taxon>Bacteria</taxon>
        <taxon>Bacillati</taxon>
        <taxon>Actinomycetota</taxon>
        <taxon>Actinomycetes</taxon>
        <taxon>Micrococcales</taxon>
        <taxon>Micrococcaceae</taxon>
        <taxon>Arthrobacter</taxon>
    </lineage>
</organism>
<sequence length="573" mass="60123">MVEKPETVEAGDPRRRLAKGWLIAGAAVVAAAGAYAGGAGLLSGSVADGTTVHGAEIGGLGADEARTRLAEDLDPVAAAKFKVEAAGTARKVDPAEAGLGLDVQATVEELTGYTLDPATLWTRLTGGGETAPVLTVDRTKLDAVVASLVPKLEKDPTEGSLKFRGTDPVVTAPVPGVDIDPATAANTIADRWFGATEPVALPVGETAPEVPASAFEDAAVTQAEPLVADGITVTAGDLSAELTPAVLAAHATFEVADGKVSLVLDNDGLAQALLKANPRMGSTARDARIVLSGGRPTVVPSKNGTGADTTDLAAKVREASTDDKRTVTLERADTEPDLTTEEAKALGVNDVVVEFSTPYPTYDSVRTKNLYAGTRKLNGTVVMPGETFSLQRALGPITTANGFYDSGVVVDGFSSSAVGGGLSQISTQMFNIGFLAGMDDIEHQPHSRWFDRYPAGREATLWEGQIDMKWKNNTDYAVMIQAWVGDGRVHSRLWGTKVWNVKTTTSEHYNLTNPTTVYNTADDCVAESGGQKGFTVTVTRSRSSAAKTLPAETLRWTYRPWNEVVCGPDPKNG</sequence>
<name>A0ABP7CH67_9MICC</name>
<proteinExistence type="predicted"/>